<evidence type="ECO:0008006" key="6">
    <source>
        <dbReference type="Google" id="ProtNLM"/>
    </source>
</evidence>
<gene>
    <name evidence="4" type="ORF">phiTE_060</name>
</gene>
<feature type="compositionally biased region" description="Basic and acidic residues" evidence="1">
    <location>
        <begin position="252"/>
        <end position="262"/>
    </location>
</feature>
<dbReference type="RefSeq" id="YP_007392522.1">
    <property type="nucleotide sequence ID" value="NC_020201.1"/>
</dbReference>
<feature type="region of interest" description="Disordered" evidence="1">
    <location>
        <begin position="210"/>
        <end position="283"/>
    </location>
</feature>
<feature type="domain" description="VWA-like" evidence="2">
    <location>
        <begin position="380"/>
        <end position="511"/>
    </location>
</feature>
<keyword evidence="5" id="KW-1185">Reference proteome</keyword>
<organism evidence="4 5">
    <name type="scientific">Pectobacterium phage phiTE</name>
    <dbReference type="NCBI Taxonomy" id="1116482"/>
    <lineage>
        <taxon>Viruses</taxon>
        <taxon>Duplodnaviria</taxon>
        <taxon>Heunggongvirae</taxon>
        <taxon>Uroviricota</taxon>
        <taxon>Caudoviricetes</taxon>
        <taxon>Vequintavirinae</taxon>
        <taxon>Certrevirus</taxon>
        <taxon>Certrevirus phiTE</taxon>
    </lineage>
</organism>
<dbReference type="KEGG" id="vg:14515255"/>
<name>K9L4W0_9CAUD</name>
<accession>K9L4W0</accession>
<protein>
    <recommendedName>
        <fullName evidence="6">VWA-like domain-containing protein</fullName>
    </recommendedName>
</protein>
<evidence type="ECO:0000259" key="3">
    <source>
        <dbReference type="Pfam" id="PF13203"/>
    </source>
</evidence>
<reference evidence="4 5" key="2">
    <citation type="journal article" date="2012" name="PLoS Genet.">
        <title>Viral evasion of a bacterial suicide system by RNA-based molecular mimicry enables infectious altruism.</title>
        <authorList>
            <person name="Blower T.R."/>
            <person name="Evans T.J."/>
            <person name="Przybilski R."/>
            <person name="Fineran P.C."/>
            <person name="Salmond G.P."/>
        </authorList>
    </citation>
    <scope>NUCLEOTIDE SEQUENCE [LARGE SCALE GENOMIC DNA]</scope>
</reference>
<evidence type="ECO:0000313" key="4">
    <source>
        <dbReference type="EMBL" id="AEZ66226.1"/>
    </source>
</evidence>
<evidence type="ECO:0000256" key="1">
    <source>
        <dbReference type="SAM" id="MobiDB-lite"/>
    </source>
</evidence>
<evidence type="ECO:0000259" key="2">
    <source>
        <dbReference type="Pfam" id="PF09967"/>
    </source>
</evidence>
<reference evidence="5" key="1">
    <citation type="submission" date="2011-11" db="EMBL/GenBank/DDBJ databases">
        <title>Escape from toxin-antitoxin mediated abortive infection can occur by recombination within a generalized transducing phage of Pectobacterium atrosepticum.</title>
        <authorList>
            <person name="Blower T.R."/>
            <person name="Evans T.J."/>
            <person name="Przybilski R."/>
            <person name="Fineran P.C."/>
            <person name="Salmond G.P.C."/>
        </authorList>
    </citation>
    <scope>NUCLEOTIDE SEQUENCE [LARGE SCALE GENOMIC DNA]</scope>
</reference>
<proteinExistence type="predicted"/>
<dbReference type="Proteomes" id="UP000010999">
    <property type="component" value="Segment"/>
</dbReference>
<dbReference type="EMBL" id="JQ015307">
    <property type="protein sequence ID" value="AEZ66226.1"/>
    <property type="molecule type" value="Genomic_DNA"/>
</dbReference>
<dbReference type="InterPro" id="IPR025154">
    <property type="entry name" value="Put_metallopeptidase_dom"/>
</dbReference>
<dbReference type="InterPro" id="IPR036465">
    <property type="entry name" value="vWFA_dom_sf"/>
</dbReference>
<dbReference type="GeneID" id="14515255"/>
<sequence>MFDNIMSEEELELANANTEEAEKILEAASLQLMRYRPFYGIMLASMPLTRATETINTMATNGRDLFYSPEFVAGMCDKRKAIVKKRIDDMIKDPKDNADMKLMIDVFYRRKTAREVALVLEHECDHVVSEHMYRAKGFDFALFNIAADHRINTNAVLAHTNASEMGTAWFPLGAKTVFDPDKEFGFMKWGYCDFKYTDMYAEQIYELLKKDQPNPPPSSGGEGSDPGDGKGEPGQSGSGQKGTDQHPNPDGTFDKPDGEDGLSKVMGTDPGAQKPLTQDQKNYNDTVMRRAIENAVQAAGGGAPPDARKFVDEAGKPKINYLRLLRKTIERLFKDNVSYRRLNRRSYSLTRSLRQGGYLTSRQTIGLPAYTKAKTIRAEVFFDVSGSFNDTLLKPTIREIRGMCNQYDDFEVTLACWSTKVGDVKTYTKTNVKEISDYKIKTTFGTDVKCVFEELDKRKIEPDQIVIYTDGCFSDVSKVKDWAKKYGNKTLWIILGRHGSAWEPPFGKAIDFDKYL</sequence>
<dbReference type="Pfam" id="PF13203">
    <property type="entry name" value="DUF2201_N"/>
    <property type="match status" value="1"/>
</dbReference>
<feature type="domain" description="Putative metallopeptidase" evidence="3">
    <location>
        <begin position="115"/>
        <end position="358"/>
    </location>
</feature>
<feature type="compositionally biased region" description="Gly residues" evidence="1">
    <location>
        <begin position="220"/>
        <end position="240"/>
    </location>
</feature>
<dbReference type="OrthoDB" id="3106at10239"/>
<evidence type="ECO:0000313" key="5">
    <source>
        <dbReference type="Proteomes" id="UP000010999"/>
    </source>
</evidence>
<dbReference type="Pfam" id="PF09967">
    <property type="entry name" value="DUF2201"/>
    <property type="match status" value="1"/>
</dbReference>
<dbReference type="SUPFAM" id="SSF53300">
    <property type="entry name" value="vWA-like"/>
    <property type="match status" value="1"/>
</dbReference>
<dbReference type="PANTHER" id="PTHR38730">
    <property type="entry name" value="SLL7028 PROTEIN"/>
    <property type="match status" value="1"/>
</dbReference>
<dbReference type="InterPro" id="IPR018698">
    <property type="entry name" value="VWA-like_dom"/>
</dbReference>
<dbReference type="PANTHER" id="PTHR38730:SF1">
    <property type="entry name" value="SLL7028 PROTEIN"/>
    <property type="match status" value="1"/>
</dbReference>